<dbReference type="AlphaFoldDB" id="K2AWS9"/>
<reference evidence="1" key="1">
    <citation type="journal article" date="2012" name="Science">
        <title>Fermentation, hydrogen, and sulfur metabolism in multiple uncultivated bacterial phyla.</title>
        <authorList>
            <person name="Wrighton K.C."/>
            <person name="Thomas B.C."/>
            <person name="Sharon I."/>
            <person name="Miller C.S."/>
            <person name="Castelle C.J."/>
            <person name="VerBerkmoes N.C."/>
            <person name="Wilkins M.J."/>
            <person name="Hettich R.L."/>
            <person name="Lipton M.S."/>
            <person name="Williams K.H."/>
            <person name="Long P.E."/>
            <person name="Banfield J.F."/>
        </authorList>
    </citation>
    <scope>NUCLEOTIDE SEQUENCE [LARGE SCALE GENOMIC DNA]</scope>
</reference>
<organism evidence="1">
    <name type="scientific">uncultured bacterium</name>
    <name type="common">gcode 4</name>
    <dbReference type="NCBI Taxonomy" id="1234023"/>
    <lineage>
        <taxon>Bacteria</taxon>
        <taxon>environmental samples</taxon>
    </lineage>
</organism>
<proteinExistence type="predicted"/>
<protein>
    <submittedName>
        <fullName evidence="1">Uncharacterized protein</fullName>
    </submittedName>
</protein>
<gene>
    <name evidence="1" type="ORF">ACD_49C00059G0010</name>
</gene>
<sequence>MTINDDILLDEEDELEEGINLSYITWKETLEELEKEEEEKFSGHKLDTFSQAIDHDWIYLEDERYFES</sequence>
<comment type="caution">
    <text evidence="1">The sequence shown here is derived from an EMBL/GenBank/DDBJ whole genome shotgun (WGS) entry which is preliminary data.</text>
</comment>
<dbReference type="EMBL" id="AMFJ01021645">
    <property type="protein sequence ID" value="EKD66237.1"/>
    <property type="molecule type" value="Genomic_DNA"/>
</dbReference>
<evidence type="ECO:0000313" key="1">
    <source>
        <dbReference type="EMBL" id="EKD66237.1"/>
    </source>
</evidence>
<name>K2AWS9_9BACT</name>
<accession>K2AWS9</accession>